<dbReference type="SUPFAM" id="SSF49265">
    <property type="entry name" value="Fibronectin type III"/>
    <property type="match status" value="1"/>
</dbReference>
<sequence length="891" mass="97991">MADEYKSRQERKNASQKDKTKTTKNKPKTKKRGVLKKIALSLALIIGLGIIGGGIAVGVIIAGAPDIDKEQLTLPQSLQLHDMDDELAFTLSGTERRINADIGEMPPHLTNAFLAIEDHRFRDHFGVDVRRLGGAVLANIREGFGAEGGSTITQQLVKNLFLNDEKALSRKIQEAYLAIQLERRYSKDEILEMYLNQVNLGPSVGYGVQLASERYFGKDDLSDLTIADAAVLAAIPQRPAALDPNRNPENNQQRRNTVIDRMEREGFITADEAEEARNTDINDQINYVEEEDSNWLTFYDEVLTELEEMPELTRNDIYNSGLKVYTTLDMDAQNLVNDVLKSGEYSNLPFPDNEDFRAGVTLIDNNTGAIRALGNGTEENDARVQNFATIQRNQGSVMKPLLSYAPLIDSQQKPTAEIIVDEPYNYVEQPDRPVRNFDRQFQGPITMREALSRSRNVPAVKAMNEVGVENAYQFVDQMYEIGDGRTEAGILGPAISSTKDIAGSYAAFANGGQYTEPYTIRKIVFPDGRELDIQPETTQVMEDYTAYMITDMLKTAMTSGTGQAAQVPGVPIAGKTGTGNFGDEEIERYNIPQGGIMTSAFAGYSTNYSMSVWLGFDKNKEGNYLSSSEHGNIARHVFRHVMTGVHEGVETADFSRPDSVEEKRVERSTGLLPSAGTPSSQIITELFVRGTVPESVSEQFAEIPDPSGLDYTYDEEAETLQFSWSYSSDFLDQVEFDTSISSGSLDVDEDNLTATVANVTPGSSYTFTVQARATDGTGVTSSSVSVTAQIEAVEEEEEEEEEEPIEEEPPPEEEEPVEEEPPTEGTDPDEGDSPDGSNGDENNGGSTDPDSGTDTQPDEEEPTEPTEPTEPEDPGDETDDGEANSQSNDED</sequence>
<evidence type="ECO:0000256" key="10">
    <source>
        <dbReference type="SAM" id="Phobius"/>
    </source>
</evidence>
<comment type="catalytic activity">
    <reaction evidence="7">
        <text>Preferential cleavage: (Ac)2-L-Lys-D-Ala-|-D-Ala. Also transpeptidation of peptidyl-alanyl moieties that are N-acyl substituents of D-alanine.</text>
        <dbReference type="EC" id="3.4.16.4"/>
    </reaction>
</comment>
<dbReference type="InterPro" id="IPR001460">
    <property type="entry name" value="PCN-bd_Tpept"/>
</dbReference>
<evidence type="ECO:0000256" key="7">
    <source>
        <dbReference type="ARBA" id="ARBA00034000"/>
    </source>
</evidence>
<dbReference type="EMBL" id="JAFBCV010000012">
    <property type="protein sequence ID" value="MBM7840202.1"/>
    <property type="molecule type" value="Genomic_DNA"/>
</dbReference>
<feature type="region of interest" description="Disordered" evidence="9">
    <location>
        <begin position="774"/>
        <end position="891"/>
    </location>
</feature>
<feature type="region of interest" description="Disordered" evidence="9">
    <location>
        <begin position="1"/>
        <end position="30"/>
    </location>
</feature>
<dbReference type="InterPro" id="IPR001264">
    <property type="entry name" value="Glyco_trans_51"/>
</dbReference>
<feature type="compositionally biased region" description="Low complexity" evidence="9">
    <location>
        <begin position="834"/>
        <end position="855"/>
    </location>
</feature>
<dbReference type="Gene3D" id="3.40.710.10">
    <property type="entry name" value="DD-peptidase/beta-lactamase superfamily"/>
    <property type="match status" value="1"/>
</dbReference>
<evidence type="ECO:0000256" key="8">
    <source>
        <dbReference type="ARBA" id="ARBA00049902"/>
    </source>
</evidence>
<proteinExistence type="predicted"/>
<comment type="catalytic activity">
    <reaction evidence="8">
        <text>[GlcNAc-(1-&gt;4)-Mur2Ac(oyl-L-Ala-gamma-D-Glu-L-Lys-D-Ala-D-Ala)](n)-di-trans,octa-cis-undecaprenyl diphosphate + beta-D-GlcNAc-(1-&gt;4)-Mur2Ac(oyl-L-Ala-gamma-D-Glu-L-Lys-D-Ala-D-Ala)-di-trans,octa-cis-undecaprenyl diphosphate = [GlcNAc-(1-&gt;4)-Mur2Ac(oyl-L-Ala-gamma-D-Glu-L-Lys-D-Ala-D-Ala)](n+1)-di-trans,octa-cis-undecaprenyl diphosphate + di-trans,octa-cis-undecaprenyl diphosphate + H(+)</text>
        <dbReference type="Rhea" id="RHEA:23708"/>
        <dbReference type="Rhea" id="RHEA-COMP:9602"/>
        <dbReference type="Rhea" id="RHEA-COMP:9603"/>
        <dbReference type="ChEBI" id="CHEBI:15378"/>
        <dbReference type="ChEBI" id="CHEBI:58405"/>
        <dbReference type="ChEBI" id="CHEBI:60033"/>
        <dbReference type="ChEBI" id="CHEBI:78435"/>
        <dbReference type="EC" id="2.4.99.28"/>
    </reaction>
</comment>
<dbReference type="InterPro" id="IPR036950">
    <property type="entry name" value="PBP_transglycosylase"/>
</dbReference>
<accession>A0ABS2SXE0</accession>
<feature type="domain" description="Penicillin-binding protein transpeptidase" evidence="11">
    <location>
        <begin position="359"/>
        <end position="637"/>
    </location>
</feature>
<dbReference type="Gene3D" id="1.10.3810.10">
    <property type="entry name" value="Biosynthetic peptidoglycan transglycosylase-like"/>
    <property type="match status" value="1"/>
</dbReference>
<dbReference type="CDD" id="cd00063">
    <property type="entry name" value="FN3"/>
    <property type="match status" value="1"/>
</dbReference>
<evidence type="ECO:0000259" key="12">
    <source>
        <dbReference type="Pfam" id="PF00912"/>
    </source>
</evidence>
<evidence type="ECO:0000256" key="6">
    <source>
        <dbReference type="ARBA" id="ARBA00023268"/>
    </source>
</evidence>
<dbReference type="Proteomes" id="UP001179280">
    <property type="component" value="Unassembled WGS sequence"/>
</dbReference>
<evidence type="ECO:0000256" key="9">
    <source>
        <dbReference type="SAM" id="MobiDB-lite"/>
    </source>
</evidence>
<evidence type="ECO:0000256" key="3">
    <source>
        <dbReference type="ARBA" id="ARBA00022676"/>
    </source>
</evidence>
<evidence type="ECO:0000256" key="5">
    <source>
        <dbReference type="ARBA" id="ARBA00022801"/>
    </source>
</evidence>
<dbReference type="NCBIfam" id="TIGR02074">
    <property type="entry name" value="PBP_1a_fam"/>
    <property type="match status" value="1"/>
</dbReference>
<keyword evidence="14" id="KW-1185">Reference proteome</keyword>
<feature type="compositionally biased region" description="Acidic residues" evidence="9">
    <location>
        <begin position="856"/>
        <end position="891"/>
    </location>
</feature>
<feature type="compositionally biased region" description="Low complexity" evidence="9">
    <location>
        <begin position="776"/>
        <end position="791"/>
    </location>
</feature>
<evidence type="ECO:0000259" key="11">
    <source>
        <dbReference type="Pfam" id="PF00905"/>
    </source>
</evidence>
<feature type="compositionally biased region" description="Basic and acidic residues" evidence="9">
    <location>
        <begin position="1"/>
        <end position="21"/>
    </location>
</feature>
<dbReference type="Pfam" id="PF00905">
    <property type="entry name" value="Transpeptidase"/>
    <property type="match status" value="1"/>
</dbReference>
<dbReference type="SUPFAM" id="SSF53955">
    <property type="entry name" value="Lysozyme-like"/>
    <property type="match status" value="1"/>
</dbReference>
<evidence type="ECO:0000313" key="13">
    <source>
        <dbReference type="EMBL" id="MBM7840202.1"/>
    </source>
</evidence>
<dbReference type="SUPFAM" id="SSF56601">
    <property type="entry name" value="beta-lactamase/transpeptidase-like"/>
    <property type="match status" value="1"/>
</dbReference>
<reference evidence="13" key="1">
    <citation type="submission" date="2021-01" db="EMBL/GenBank/DDBJ databases">
        <title>Genomic Encyclopedia of Type Strains, Phase IV (KMG-IV): sequencing the most valuable type-strain genomes for metagenomic binning, comparative biology and taxonomic classification.</title>
        <authorList>
            <person name="Goeker M."/>
        </authorList>
    </citation>
    <scope>NUCLEOTIDE SEQUENCE</scope>
    <source>
        <strain evidence="13">DSM 21943</strain>
    </source>
</reference>
<keyword evidence="10" id="KW-0812">Transmembrane</keyword>
<keyword evidence="10" id="KW-0472">Membrane</keyword>
<evidence type="ECO:0000256" key="1">
    <source>
        <dbReference type="ARBA" id="ARBA00022645"/>
    </source>
</evidence>
<dbReference type="Pfam" id="PF00912">
    <property type="entry name" value="Transgly"/>
    <property type="match status" value="1"/>
</dbReference>
<keyword evidence="3 13" id="KW-0328">Glycosyltransferase</keyword>
<organism evidence="13 14">
    <name type="scientific">Shouchella xiaoxiensis</name>
    <dbReference type="NCBI Taxonomy" id="766895"/>
    <lineage>
        <taxon>Bacteria</taxon>
        <taxon>Bacillati</taxon>
        <taxon>Bacillota</taxon>
        <taxon>Bacilli</taxon>
        <taxon>Bacillales</taxon>
        <taxon>Bacillaceae</taxon>
        <taxon>Shouchella</taxon>
    </lineage>
</organism>
<dbReference type="InterPro" id="IPR003961">
    <property type="entry name" value="FN3_dom"/>
</dbReference>
<evidence type="ECO:0000256" key="2">
    <source>
        <dbReference type="ARBA" id="ARBA00022670"/>
    </source>
</evidence>
<name>A0ABS2SXE0_9BACI</name>
<keyword evidence="1" id="KW-0121">Carboxypeptidase</keyword>
<dbReference type="EC" id="3.4.-.-" evidence="13"/>
<keyword evidence="2" id="KW-0645">Protease</keyword>
<gene>
    <name evidence="13" type="ORF">JOC54_003482</name>
</gene>
<dbReference type="RefSeq" id="WP_204467724.1">
    <property type="nucleotide sequence ID" value="NZ_JAFBCV010000012.1"/>
</dbReference>
<feature type="domain" description="Glycosyl transferase family 51" evidence="12">
    <location>
        <begin position="92"/>
        <end position="263"/>
    </location>
</feature>
<dbReference type="Gene3D" id="2.60.40.10">
    <property type="entry name" value="Immunoglobulins"/>
    <property type="match status" value="1"/>
</dbReference>
<dbReference type="InterPro" id="IPR012338">
    <property type="entry name" value="Beta-lactam/transpept-like"/>
</dbReference>
<dbReference type="InterPro" id="IPR013783">
    <property type="entry name" value="Ig-like_fold"/>
</dbReference>
<feature type="transmembrane region" description="Helical" evidence="10">
    <location>
        <begin position="38"/>
        <end position="64"/>
    </location>
</feature>
<dbReference type="InterPro" id="IPR023346">
    <property type="entry name" value="Lysozyme-like_dom_sf"/>
</dbReference>
<dbReference type="GO" id="GO:0016787">
    <property type="term" value="F:hydrolase activity"/>
    <property type="evidence" value="ECO:0007669"/>
    <property type="project" value="UniProtKB-KW"/>
</dbReference>
<keyword evidence="6" id="KW-0511">Multifunctional enzyme</keyword>
<dbReference type="InterPro" id="IPR050396">
    <property type="entry name" value="Glycosyltr_51/Transpeptidase"/>
</dbReference>
<keyword evidence="4 13" id="KW-0808">Transferase</keyword>
<protein>
    <submittedName>
        <fullName evidence="13">Penicillin-binding protein 1A</fullName>
        <ecNumber evidence="13">2.4.1.-</ecNumber>
        <ecNumber evidence="13">3.4.-.-</ecNumber>
    </submittedName>
</protein>
<dbReference type="PANTHER" id="PTHR32282:SF29">
    <property type="entry name" value="PENICILLIN-BINDING PROTEIN 1A"/>
    <property type="match status" value="1"/>
</dbReference>
<dbReference type="PANTHER" id="PTHR32282">
    <property type="entry name" value="BINDING PROTEIN TRANSPEPTIDASE, PUTATIVE-RELATED"/>
    <property type="match status" value="1"/>
</dbReference>
<dbReference type="EC" id="2.4.1.-" evidence="13"/>
<feature type="compositionally biased region" description="Acidic residues" evidence="9">
    <location>
        <begin position="792"/>
        <end position="833"/>
    </location>
</feature>
<evidence type="ECO:0000313" key="14">
    <source>
        <dbReference type="Proteomes" id="UP001179280"/>
    </source>
</evidence>
<dbReference type="GO" id="GO:0016757">
    <property type="term" value="F:glycosyltransferase activity"/>
    <property type="evidence" value="ECO:0007669"/>
    <property type="project" value="UniProtKB-KW"/>
</dbReference>
<keyword evidence="10" id="KW-1133">Transmembrane helix</keyword>
<evidence type="ECO:0000256" key="4">
    <source>
        <dbReference type="ARBA" id="ARBA00022679"/>
    </source>
</evidence>
<comment type="caution">
    <text evidence="13">The sequence shown here is derived from an EMBL/GenBank/DDBJ whole genome shotgun (WGS) entry which is preliminary data.</text>
</comment>
<dbReference type="InterPro" id="IPR036116">
    <property type="entry name" value="FN3_sf"/>
</dbReference>
<keyword evidence="5 13" id="KW-0378">Hydrolase</keyword>